<dbReference type="Proteomes" id="UP000624404">
    <property type="component" value="Unassembled WGS sequence"/>
</dbReference>
<keyword evidence="3" id="KW-0479">Metal-binding</keyword>
<dbReference type="InterPro" id="IPR050529">
    <property type="entry name" value="CYP450_sterol_14alpha_dmase"/>
</dbReference>
<comment type="similarity">
    <text evidence="1">Belongs to the cytochrome P450 family.</text>
</comment>
<proteinExistence type="inferred from homology"/>
<dbReference type="OrthoDB" id="1470350at2759"/>
<dbReference type="GO" id="GO:0046872">
    <property type="term" value="F:metal ion binding"/>
    <property type="evidence" value="ECO:0007669"/>
    <property type="project" value="UniProtKB-KW"/>
</dbReference>
<accession>A0A8H2VT99</accession>
<dbReference type="AlphaFoldDB" id="A0A8H2VT99"/>
<dbReference type="PANTHER" id="PTHR24304">
    <property type="entry name" value="CYTOCHROME P450 FAMILY 7"/>
    <property type="match status" value="1"/>
</dbReference>
<keyword evidence="2" id="KW-0349">Heme</keyword>
<reference evidence="5" key="1">
    <citation type="submission" date="2020-10" db="EMBL/GenBank/DDBJ databases">
        <authorList>
            <person name="Kusch S."/>
        </authorList>
    </citation>
    <scope>NUCLEOTIDE SEQUENCE</scope>
    <source>
        <strain evidence="5">SwB9</strain>
    </source>
</reference>
<evidence type="ECO:0000256" key="3">
    <source>
        <dbReference type="ARBA" id="ARBA00022723"/>
    </source>
</evidence>
<evidence type="ECO:0000256" key="2">
    <source>
        <dbReference type="ARBA" id="ARBA00022617"/>
    </source>
</evidence>
<organism evidence="5 6">
    <name type="scientific">Sclerotinia trifoliorum</name>
    <dbReference type="NCBI Taxonomy" id="28548"/>
    <lineage>
        <taxon>Eukaryota</taxon>
        <taxon>Fungi</taxon>
        <taxon>Dikarya</taxon>
        <taxon>Ascomycota</taxon>
        <taxon>Pezizomycotina</taxon>
        <taxon>Leotiomycetes</taxon>
        <taxon>Helotiales</taxon>
        <taxon>Sclerotiniaceae</taxon>
        <taxon>Sclerotinia</taxon>
    </lineage>
</organism>
<protein>
    <submittedName>
        <fullName evidence="5">Ae91acf7-4b42-46dd-ac2d-e25e7ccb4953</fullName>
    </submittedName>
</protein>
<evidence type="ECO:0000256" key="4">
    <source>
        <dbReference type="ARBA" id="ARBA00023004"/>
    </source>
</evidence>
<dbReference type="GO" id="GO:0008395">
    <property type="term" value="F:steroid hydroxylase activity"/>
    <property type="evidence" value="ECO:0007669"/>
    <property type="project" value="TreeGrafter"/>
</dbReference>
<dbReference type="EMBL" id="CAJHIA010000011">
    <property type="protein sequence ID" value="CAD6443829.1"/>
    <property type="molecule type" value="Genomic_DNA"/>
</dbReference>
<gene>
    <name evidence="5" type="ORF">SCLTRI_LOCUS3621</name>
</gene>
<name>A0A8H2VT99_9HELO</name>
<keyword evidence="6" id="KW-1185">Reference proteome</keyword>
<evidence type="ECO:0000313" key="6">
    <source>
        <dbReference type="Proteomes" id="UP000624404"/>
    </source>
</evidence>
<dbReference type="PANTHER" id="PTHR24304:SF2">
    <property type="entry name" value="24-HYDROXYCHOLESTEROL 7-ALPHA-HYDROXYLASE"/>
    <property type="match status" value="1"/>
</dbReference>
<evidence type="ECO:0000256" key="1">
    <source>
        <dbReference type="ARBA" id="ARBA00010617"/>
    </source>
</evidence>
<keyword evidence="4" id="KW-0408">Iron</keyword>
<evidence type="ECO:0000313" key="5">
    <source>
        <dbReference type="EMBL" id="CAD6443829.1"/>
    </source>
</evidence>
<comment type="caution">
    <text evidence="5">The sequence shown here is derived from an EMBL/GenBank/DDBJ whole genome shotgun (WGS) entry which is preliminary data.</text>
</comment>
<sequence length="143" mass="16547">MIQRNIRTSFQAKSQKKLLAHAGEDFFKQQLQPGGHLQPLFNTIQMKTSKSIQWNQLSPKTIISTKENTKRISLLAFCHEVLVKPVSTAVFGNILYEVQPNLSAIFRKFDDNSWKMNYEFPRFVAPDVYDAKDEIPSFFFGPF</sequence>